<dbReference type="SMART" id="SM00234">
    <property type="entry name" value="START"/>
    <property type="match status" value="1"/>
</dbReference>
<dbReference type="Proteomes" id="UP000827892">
    <property type="component" value="Chromosome III"/>
</dbReference>
<evidence type="ECO:0000259" key="4">
    <source>
        <dbReference type="PROSITE" id="PS50238"/>
    </source>
</evidence>
<feature type="region of interest" description="Disordered" evidence="3">
    <location>
        <begin position="915"/>
        <end position="949"/>
    </location>
</feature>
<keyword evidence="1" id="KW-0343">GTPase activation</keyword>
<dbReference type="GO" id="GO:0007165">
    <property type="term" value="P:signal transduction"/>
    <property type="evidence" value="ECO:0007669"/>
    <property type="project" value="InterPro"/>
</dbReference>
<dbReference type="GO" id="GO:0008289">
    <property type="term" value="F:lipid binding"/>
    <property type="evidence" value="ECO:0007669"/>
    <property type="project" value="InterPro"/>
</dbReference>
<dbReference type="SUPFAM" id="SSF55961">
    <property type="entry name" value="Bet v1-like"/>
    <property type="match status" value="1"/>
</dbReference>
<dbReference type="PANTHER" id="PTHR12659:SF7">
    <property type="entry name" value="CROSSVEINLESS C, ISOFORM C"/>
    <property type="match status" value="1"/>
</dbReference>
<dbReference type="GO" id="GO:0005096">
    <property type="term" value="F:GTPase activator activity"/>
    <property type="evidence" value="ECO:0007669"/>
    <property type="project" value="UniProtKB-KW"/>
</dbReference>
<dbReference type="Gene3D" id="3.30.530.20">
    <property type="match status" value="1"/>
</dbReference>
<dbReference type="SUPFAM" id="SSF48350">
    <property type="entry name" value="GTPase activation domain, GAP"/>
    <property type="match status" value="1"/>
</dbReference>
<sequence>MQNGHRPIKPRVKSMNMILMADEDFKVLPENTSENIPVLRRRKYTKQQRKSLVIEPDIGLILATGGSGQSTSSDDDDTKVQIDSNTLPSNRRKYGGKRNMKKRFHSTSNLKGTTENENDENSTKQIGTKSLSVRDLNGDNIDFNNRDSVKKWTSQIFAELESLPSSRRGSMDVTKSLINPPELVINLATSSLMTSSAPAPPPSPLKRKRFPMFDEESSTFLPIQPVPSPRTSKKQAEDVVGPTFLRDLLKASCSQYPYSESNCSDRLATSDTATQKPSRASSFEWMNPECADHGKYEECSSDEADREVALIGMSKQSNVLQRKKNLEELEKSVNELESLGNSSWFPDPQPPPDEAIDQIFDSLPASFRNRKPENRKNAVGSVYDNTFSSIITKPSSSSETPQQKTIKTIEKPFSLENLPMVQRLSELSASKNNGSKKEVTKRNNTFADFALQLSERDALDACSWLRKAGFSKYADQFEEGKLPIKPSQDPTLPETDLRSLNRRIEILNKCHTMKVDSVPMRRRMNNEFPRLDPMKVDDNSPYSSDSWRYGGIGGGGGGSQLHSQTWSRPSGSDHVYSGSLARHPNSTSTWHRDMAQPTRDSRKVLRTDWYDAQNGRYNDSLDTASTAACVNELNQKLQRSQSERIKDRARAIMKKMDPRSPNKRPKESRGRPAPMNIGDPVLVSYDTPKNSIRSHHIDRPSILPDRGRSLYQSSAYQNSSSRSKSISQNRRGGLIFITPTSPDSLDNSFGYSDTNSSVVSSLRSNGNYGESRRRELSMPPPSRHRVQMNNGPYAPIHDGTLRRKEIMPFVSYLYPGHHNMLDRFDKTFELPSRSLIPDRMYDDLDVLPKSSKTTNLNSNSTSNSNSLDNNKNSENISMYNDGYYTHEIKPALPRHHNISKPENLKVNTEKIEVLSSSDEPIGRTTLTKRSDSGLGSSLSRSPSGPHTQRIRQSLLPYSNATSAGISSAYSCCSWESSAKLSDEQPFFAEIELARSIDSLNLIEMTRLRKTAYLRLCSTLERNIEGKVNLTDPDQDELPSKHVWSVHRLIKRMKINDGQKNQKDNEDGAVFGVGLDVIFQKTGYFLPRPILEVMKFLRNIAPETVGIFRKNGVKSRIAELRSIIESYSGNTDVFVGENILDSTQVHDVADLLKQYLRDLPEPLMTIKMSEVFANICSVVPDVDRMTSLQYAILLLPDENREALKTLLLFLKEVSRNSQVNNMTAQNLSVCFTPSLFQLGASRLDKVTPGSRRHKTVGATGLPSEKEMKEARACQLCLTMLIEYVQTIFMVPDGLDEHTDAEDDNPNLTDLGLKGPRSFLVDRVIDMIREHSDGWKNWTIEGSFRGVEVSSRRPSDSHPLKTFRVWLDIPAGPKSVMMRLLKERYTWDSSVINWRHLEYVSAPDTDIHQYVINETIGHPTKDCHVARFHSSGLTEIRGACAIAERSVKCSEDQLLGGIAATIFDQRFLIEPVSGGQSRVNYIARVDLKGRSLQWYNKSFGSIMCRHLDRLRESFLLGDKGGPETNV</sequence>
<dbReference type="InterPro" id="IPR013761">
    <property type="entry name" value="SAM/pointed_sf"/>
</dbReference>
<feature type="compositionally biased region" description="Polar residues" evidence="3">
    <location>
        <begin position="560"/>
        <end position="570"/>
    </location>
</feature>
<dbReference type="Pfam" id="PF00620">
    <property type="entry name" value="RhoGAP"/>
    <property type="match status" value="1"/>
</dbReference>
<name>A0AAE9DDV2_CAEBR</name>
<feature type="region of interest" description="Disordered" evidence="3">
    <location>
        <begin position="529"/>
        <end position="602"/>
    </location>
</feature>
<dbReference type="Gene3D" id="1.10.555.10">
    <property type="entry name" value="Rho GTPase activation protein"/>
    <property type="match status" value="1"/>
</dbReference>
<evidence type="ECO:0000313" key="6">
    <source>
        <dbReference type="EMBL" id="ULU01621.1"/>
    </source>
</evidence>
<dbReference type="InterPro" id="IPR000198">
    <property type="entry name" value="RhoGAP_dom"/>
</dbReference>
<feature type="domain" description="START" evidence="5">
    <location>
        <begin position="1319"/>
        <end position="1524"/>
    </location>
</feature>
<feature type="compositionally biased region" description="Low complexity" evidence="3">
    <location>
        <begin position="932"/>
        <end position="945"/>
    </location>
</feature>
<evidence type="ECO:0000259" key="5">
    <source>
        <dbReference type="PROSITE" id="PS50848"/>
    </source>
</evidence>
<feature type="region of interest" description="Disordered" evidence="3">
    <location>
        <begin position="651"/>
        <end position="797"/>
    </location>
</feature>
<feature type="region of interest" description="Disordered" evidence="3">
    <location>
        <begin position="63"/>
        <end position="129"/>
    </location>
</feature>
<organism evidence="6 7">
    <name type="scientific">Caenorhabditis briggsae</name>
    <dbReference type="NCBI Taxonomy" id="6238"/>
    <lineage>
        <taxon>Eukaryota</taxon>
        <taxon>Metazoa</taxon>
        <taxon>Ecdysozoa</taxon>
        <taxon>Nematoda</taxon>
        <taxon>Chromadorea</taxon>
        <taxon>Rhabditida</taxon>
        <taxon>Rhabditina</taxon>
        <taxon>Rhabditomorpha</taxon>
        <taxon>Rhabditoidea</taxon>
        <taxon>Rhabditidae</taxon>
        <taxon>Peloderinae</taxon>
        <taxon>Caenorhabditis</taxon>
    </lineage>
</organism>
<feature type="compositionally biased region" description="Polar residues" evidence="3">
    <location>
        <begin position="106"/>
        <end position="115"/>
    </location>
</feature>
<feature type="compositionally biased region" description="Basic residues" evidence="3">
    <location>
        <begin position="90"/>
        <end position="105"/>
    </location>
</feature>
<evidence type="ECO:0000256" key="1">
    <source>
        <dbReference type="ARBA" id="ARBA00022468"/>
    </source>
</evidence>
<feature type="compositionally biased region" description="Basic and acidic residues" evidence="3">
    <location>
        <begin position="529"/>
        <end position="538"/>
    </location>
</feature>
<dbReference type="SMART" id="SM00324">
    <property type="entry name" value="RhoGAP"/>
    <property type="match status" value="1"/>
</dbReference>
<dbReference type="PROSITE" id="PS50238">
    <property type="entry name" value="RHOGAP"/>
    <property type="match status" value="1"/>
</dbReference>
<feature type="compositionally biased region" description="Basic and acidic residues" evidence="3">
    <location>
        <begin position="590"/>
        <end position="602"/>
    </location>
</feature>
<dbReference type="EMBL" id="CP090893">
    <property type="protein sequence ID" value="ULU01621.1"/>
    <property type="molecule type" value="Genomic_DNA"/>
</dbReference>
<feature type="compositionally biased region" description="Low complexity" evidence="3">
    <location>
        <begin position="849"/>
        <end position="873"/>
    </location>
</feature>
<feature type="compositionally biased region" description="Low complexity" evidence="3">
    <location>
        <begin position="709"/>
        <end position="731"/>
    </location>
</feature>
<dbReference type="InterPro" id="IPR002913">
    <property type="entry name" value="START_lipid-bd_dom"/>
</dbReference>
<evidence type="ECO:0008006" key="8">
    <source>
        <dbReference type="Google" id="ProtNLM"/>
    </source>
</evidence>
<keyword evidence="2" id="KW-0597">Phosphoprotein</keyword>
<dbReference type="PROSITE" id="PS50848">
    <property type="entry name" value="START"/>
    <property type="match status" value="1"/>
</dbReference>
<feature type="region of interest" description="Disordered" evidence="3">
    <location>
        <begin position="849"/>
        <end position="874"/>
    </location>
</feature>
<protein>
    <recommendedName>
        <fullName evidence="8">Protein CBR-GEI-1</fullName>
    </recommendedName>
</protein>
<feature type="compositionally biased region" description="Basic and acidic residues" evidence="3">
    <location>
        <begin position="651"/>
        <end position="670"/>
    </location>
</feature>
<dbReference type="Pfam" id="PF01852">
    <property type="entry name" value="START"/>
    <property type="match status" value="1"/>
</dbReference>
<evidence type="ECO:0000256" key="2">
    <source>
        <dbReference type="ARBA" id="ARBA00022553"/>
    </source>
</evidence>
<feature type="domain" description="Rho-GAP" evidence="4">
    <location>
        <begin position="1072"/>
        <end position="1287"/>
    </location>
</feature>
<dbReference type="InterPro" id="IPR008936">
    <property type="entry name" value="Rho_GTPase_activation_prot"/>
</dbReference>
<feature type="region of interest" description="Disordered" evidence="3">
    <location>
        <begin position="260"/>
        <end position="281"/>
    </location>
</feature>
<feature type="compositionally biased region" description="Gly residues" evidence="3">
    <location>
        <begin position="550"/>
        <end position="559"/>
    </location>
</feature>
<dbReference type="PANTHER" id="PTHR12659">
    <property type="entry name" value="RHO-TYPE GTPASE ACTIVATING PROTEIN"/>
    <property type="match status" value="1"/>
</dbReference>
<dbReference type="Gene3D" id="1.10.287.2070">
    <property type="match status" value="1"/>
</dbReference>
<accession>A0AAE9DDV2</accession>
<feature type="compositionally biased region" description="Polar residues" evidence="3">
    <location>
        <begin position="738"/>
        <end position="768"/>
    </location>
</feature>
<proteinExistence type="predicted"/>
<evidence type="ECO:0000256" key="3">
    <source>
        <dbReference type="SAM" id="MobiDB-lite"/>
    </source>
</evidence>
<gene>
    <name evidence="6" type="ORF">L3Y34_001736</name>
</gene>
<evidence type="ECO:0000313" key="7">
    <source>
        <dbReference type="Proteomes" id="UP000827892"/>
    </source>
</evidence>
<dbReference type="SUPFAM" id="SSF47769">
    <property type="entry name" value="SAM/Pointed domain"/>
    <property type="match status" value="1"/>
</dbReference>
<reference evidence="6 7" key="1">
    <citation type="submission" date="2022-05" db="EMBL/GenBank/DDBJ databases">
        <title>Chromosome-level reference genomes for two strains of Caenorhabditis briggsae: an improved platform for comparative genomics.</title>
        <authorList>
            <person name="Stevens L."/>
            <person name="Andersen E.C."/>
        </authorList>
    </citation>
    <scope>NUCLEOTIDE SEQUENCE [LARGE SCALE GENOMIC DNA]</scope>
    <source>
        <strain evidence="6">QX1410_ONT</strain>
        <tissue evidence="6">Whole-organism</tissue>
    </source>
</reference>
<dbReference type="InterPro" id="IPR023393">
    <property type="entry name" value="START-like_dom_sf"/>
</dbReference>